<name>A0ABQ5C557_9ASTR</name>
<keyword evidence="4" id="KW-1185">Reference proteome</keyword>
<dbReference type="Pfam" id="PF13966">
    <property type="entry name" value="zf-RVT"/>
    <property type="match status" value="1"/>
</dbReference>
<dbReference type="InterPro" id="IPR013103">
    <property type="entry name" value="RVT_2"/>
</dbReference>
<feature type="domain" description="Reverse transcriptase Ty1/copia-type" evidence="1">
    <location>
        <begin position="75"/>
        <end position="147"/>
    </location>
</feature>
<comment type="caution">
    <text evidence="3">The sequence shown here is derived from an EMBL/GenBank/DDBJ whole genome shotgun (WGS) entry which is preliminary data.</text>
</comment>
<evidence type="ECO:0000259" key="2">
    <source>
        <dbReference type="Pfam" id="PF13966"/>
    </source>
</evidence>
<reference evidence="3" key="1">
    <citation type="journal article" date="2022" name="Int. J. Mol. Sci.">
        <title>Draft Genome of Tanacetum Coccineum: Genomic Comparison of Closely Related Tanacetum-Family Plants.</title>
        <authorList>
            <person name="Yamashiro T."/>
            <person name="Shiraishi A."/>
            <person name="Nakayama K."/>
            <person name="Satake H."/>
        </authorList>
    </citation>
    <scope>NUCLEOTIDE SEQUENCE</scope>
</reference>
<dbReference type="Proteomes" id="UP001151760">
    <property type="component" value="Unassembled WGS sequence"/>
</dbReference>
<dbReference type="EMBL" id="BQNB010013954">
    <property type="protein sequence ID" value="GJT22255.1"/>
    <property type="molecule type" value="Genomic_DNA"/>
</dbReference>
<dbReference type="InterPro" id="IPR026960">
    <property type="entry name" value="RVT-Znf"/>
</dbReference>
<proteinExistence type="predicted"/>
<evidence type="ECO:0000313" key="4">
    <source>
        <dbReference type="Proteomes" id="UP001151760"/>
    </source>
</evidence>
<evidence type="ECO:0000259" key="1">
    <source>
        <dbReference type="Pfam" id="PF07727"/>
    </source>
</evidence>
<sequence>MEVEGFKPPQEDVVPIRRSARTHRALDSLCLNVEVEEHSLGDLNEPPNYKAAILDTESDKWVDAMNAKMQSMKDNQVWCLVDLHPNCKTVGSKWLFKKKTDIDGNLHTYKARLVAKGFTQTYGVDYKETLSPVADIRAIRILIAIVAKVCKLQRSIYGLKQASRSWNKRFDEEIKRFGFTQNLDEPCVYQKNPGKPHLTALKTILKYLRNTKDMFLVYGGNPEAELRVIAIAMLDLKLIMEGPIFTKLLLVLRRRDKNHYRLATVISDIISNTQSEFVSERQILDGPFIINEVLHWCKRKNKQAMFFKVDFAKVYDSASVLVNGSPSNEFLFNGGLKQGDPLAPYLFILVMESLHLSFSRVVDAGMFKGIRLKNMSRHKAWADDVLKLRSRLSKWKSKTLSIGGSERLGVSSFYALNRAMLLKWVWRFVSEDGSLWSRVIQAVYGSHIGSHSVHMASTWSSIMREVQLLKSKGFDFMSLCSKRVGDGSNTRFWLDVWKGDSPFCDVFPRIFALEQDKQMTVANKMAAHVSASFRRPVRGGIEQQQLSDLVTCMDSVSLSVSHDRWVCSIFGDGSFSVKDIRNSLDALFLPSWPEPMRWVKSIPIKINVFMWRARRDCLPTRSNLIHRGTSLDSDNCLICYSTGEDASHVFFQYELAQAVMRYICRWWDLEWQQWSSFSEWNQWF</sequence>
<protein>
    <submittedName>
        <fullName evidence="3">RNA-directed DNA polymerase, eukaryota</fullName>
    </submittedName>
</protein>
<organism evidence="3 4">
    <name type="scientific">Tanacetum coccineum</name>
    <dbReference type="NCBI Taxonomy" id="301880"/>
    <lineage>
        <taxon>Eukaryota</taxon>
        <taxon>Viridiplantae</taxon>
        <taxon>Streptophyta</taxon>
        <taxon>Embryophyta</taxon>
        <taxon>Tracheophyta</taxon>
        <taxon>Spermatophyta</taxon>
        <taxon>Magnoliopsida</taxon>
        <taxon>eudicotyledons</taxon>
        <taxon>Gunneridae</taxon>
        <taxon>Pentapetalae</taxon>
        <taxon>asterids</taxon>
        <taxon>campanulids</taxon>
        <taxon>Asterales</taxon>
        <taxon>Asteraceae</taxon>
        <taxon>Asteroideae</taxon>
        <taxon>Anthemideae</taxon>
        <taxon>Anthemidinae</taxon>
        <taxon>Tanacetum</taxon>
    </lineage>
</organism>
<reference evidence="3" key="2">
    <citation type="submission" date="2022-01" db="EMBL/GenBank/DDBJ databases">
        <authorList>
            <person name="Yamashiro T."/>
            <person name="Shiraishi A."/>
            <person name="Satake H."/>
            <person name="Nakayama K."/>
        </authorList>
    </citation>
    <scope>NUCLEOTIDE SEQUENCE</scope>
</reference>
<dbReference type="PANTHER" id="PTHR36617">
    <property type="entry name" value="PROTEIN, PUTATIVE-RELATED"/>
    <property type="match status" value="1"/>
</dbReference>
<keyword evidence="3" id="KW-0548">Nucleotidyltransferase</keyword>
<dbReference type="Pfam" id="PF07727">
    <property type="entry name" value="RVT_2"/>
    <property type="match status" value="1"/>
</dbReference>
<keyword evidence="3" id="KW-0695">RNA-directed DNA polymerase</keyword>
<gene>
    <name evidence="3" type="ORF">Tco_0892192</name>
</gene>
<dbReference type="GO" id="GO:0003964">
    <property type="term" value="F:RNA-directed DNA polymerase activity"/>
    <property type="evidence" value="ECO:0007669"/>
    <property type="project" value="UniProtKB-KW"/>
</dbReference>
<accession>A0ABQ5C557</accession>
<keyword evidence="3" id="KW-0808">Transferase</keyword>
<dbReference type="PANTHER" id="PTHR36617:SF16">
    <property type="entry name" value="OS04G0516500 PROTEIN"/>
    <property type="match status" value="1"/>
</dbReference>
<evidence type="ECO:0000313" key="3">
    <source>
        <dbReference type="EMBL" id="GJT22255.1"/>
    </source>
</evidence>
<feature type="domain" description="Reverse transcriptase zinc-binding" evidence="2">
    <location>
        <begin position="591"/>
        <end position="658"/>
    </location>
</feature>